<dbReference type="Pfam" id="PF00326">
    <property type="entry name" value="Peptidase_S9"/>
    <property type="match status" value="1"/>
</dbReference>
<feature type="domain" description="Peptidase S9 prolyl oligopeptidase catalytic" evidence="1">
    <location>
        <begin position="452"/>
        <end position="660"/>
    </location>
</feature>
<dbReference type="OrthoDB" id="43744at2759"/>
<dbReference type="GO" id="GO:0008236">
    <property type="term" value="F:serine-type peptidase activity"/>
    <property type="evidence" value="ECO:0007669"/>
    <property type="project" value="InterPro"/>
</dbReference>
<dbReference type="EMBL" id="AZST01000539">
    <property type="protein sequence ID" value="KEP48290.1"/>
    <property type="molecule type" value="Genomic_DNA"/>
</dbReference>
<evidence type="ECO:0000259" key="1">
    <source>
        <dbReference type="Pfam" id="PF00326"/>
    </source>
</evidence>
<dbReference type="Gene3D" id="2.120.10.30">
    <property type="entry name" value="TolB, C-terminal domain"/>
    <property type="match status" value="1"/>
</dbReference>
<dbReference type="SUPFAM" id="SSF53474">
    <property type="entry name" value="alpha/beta-Hydrolases"/>
    <property type="match status" value="1"/>
</dbReference>
<dbReference type="HOGENOM" id="CLU_012236_1_0_1"/>
<organism evidence="2 3">
    <name type="scientific">Rhizoctonia solani 123E</name>
    <dbReference type="NCBI Taxonomy" id="1423351"/>
    <lineage>
        <taxon>Eukaryota</taxon>
        <taxon>Fungi</taxon>
        <taxon>Dikarya</taxon>
        <taxon>Basidiomycota</taxon>
        <taxon>Agaricomycotina</taxon>
        <taxon>Agaricomycetes</taxon>
        <taxon>Cantharellales</taxon>
        <taxon>Ceratobasidiaceae</taxon>
        <taxon>Rhizoctonia</taxon>
    </lineage>
</organism>
<proteinExistence type="predicted"/>
<evidence type="ECO:0000313" key="3">
    <source>
        <dbReference type="Proteomes" id="UP000027456"/>
    </source>
</evidence>
<dbReference type="InterPro" id="IPR001375">
    <property type="entry name" value="Peptidase_S9_cat"/>
</dbReference>
<dbReference type="GO" id="GO:0006508">
    <property type="term" value="P:proteolysis"/>
    <property type="evidence" value="ECO:0007669"/>
    <property type="project" value="InterPro"/>
</dbReference>
<gene>
    <name evidence="2" type="ORF">V565_128520</name>
</gene>
<dbReference type="PANTHER" id="PTHR43056:SF5">
    <property type="entry name" value="PEPTIDASE S9 PROLYL OLIGOPEPTIDASE CATALYTIC DOMAIN-CONTAINING PROTEIN"/>
    <property type="match status" value="1"/>
</dbReference>
<comment type="caution">
    <text evidence="2">The sequence shown here is derived from an EMBL/GenBank/DDBJ whole genome shotgun (WGS) entry which is preliminary data.</text>
</comment>
<dbReference type="STRING" id="1423351.A0A074RSL4"/>
<dbReference type="Proteomes" id="UP000027456">
    <property type="component" value="Unassembled WGS sequence"/>
</dbReference>
<reference evidence="2 3" key="1">
    <citation type="submission" date="2013-12" db="EMBL/GenBank/DDBJ databases">
        <authorList>
            <person name="Cubeta M."/>
            <person name="Pakala S."/>
            <person name="Fedorova N."/>
            <person name="Thomas E."/>
            <person name="Dean R."/>
            <person name="Jabaji S."/>
            <person name="Neate S."/>
            <person name="Toda T."/>
            <person name="Tavantzis S."/>
            <person name="Vilgalys R."/>
            <person name="Bharathan N."/>
            <person name="Pakala S."/>
            <person name="Losada L.S."/>
            <person name="Zafar N."/>
            <person name="Nierman W."/>
        </authorList>
    </citation>
    <scope>NUCLEOTIDE SEQUENCE [LARGE SCALE GENOMIC DNA]</scope>
    <source>
        <strain evidence="2 3">123E</strain>
    </source>
</reference>
<dbReference type="PANTHER" id="PTHR43056">
    <property type="entry name" value="PEPTIDASE S9 PROLYL OLIGOPEPTIDASE"/>
    <property type="match status" value="1"/>
</dbReference>
<protein>
    <submittedName>
        <fullName evidence="2">Putative peptidase S9 prolyl oligopeptidase active site protein</fullName>
    </submittedName>
</protein>
<dbReference type="SUPFAM" id="SSF82171">
    <property type="entry name" value="DPP6 N-terminal domain-like"/>
    <property type="match status" value="1"/>
</dbReference>
<keyword evidence="3" id="KW-1185">Reference proteome</keyword>
<dbReference type="InterPro" id="IPR029058">
    <property type="entry name" value="AB_hydrolase_fold"/>
</dbReference>
<evidence type="ECO:0000313" key="2">
    <source>
        <dbReference type="EMBL" id="KEP48290.1"/>
    </source>
</evidence>
<sequence>MSPTTAPFGSWESPLTTDVITEKTITIAEVIVDAATGVVYHVEDRPHEGGRRVLVHSETSTDLFGSGWNVRTGVHEYGGSAGAVYKDTALFSDWSSKRVYICKKVDNGWSEPHPVTPDNSNHRFGELQIHPTLPHLVAAILEDHTKPKPADVVNTLVLIDLKTETITTLAEGADFYAFARFSPDGKKLAWIQWWHPDMPWEGSELYIADLTLTNESISISGSPKHIAGARITESITQPAWTCPTKLVFISDKTGFYNHYIHDTANDTTRLGLGQALEQDFADPAWTLGGSNYAVLQEDTIVAPGRIQGENGFLIIDLYGQQYSFCGGPYVSTSQFRAVPTGSGAGASAVFVGTGDAKPTELVRMSLLLGKPRYEVIKQTTGALGLPALQGFVFSTGQPKTFEVEVAGGTKQPLHVIFYPPANKGYSGGQGDEKPPCVVNVHGGPTSSIPPGLKWLTQYWTSRGWAWVDVNYGGSSGYGRAYRERLQGKWGVADVDDCISTVGELGKAGLVDSKRVAIRGGSAGGYTTLAALVKASSSFGAGTSSYGISDLKVLAGETHKFESQYLFKLIGGTYEECPDVYKDRSPLFHAANISSPLLLLQGEDDAVVPPKQAELMKIEIEKHGGKVKCKLFAGEGHGWRRAESIKEALELELGWYGEVFKIDVKL</sequence>
<dbReference type="Gene3D" id="3.40.50.1820">
    <property type="entry name" value="alpha/beta hydrolase"/>
    <property type="match status" value="1"/>
</dbReference>
<accession>A0A074RSL4</accession>
<dbReference type="AlphaFoldDB" id="A0A074RSL4"/>
<name>A0A074RSL4_9AGAM</name>
<dbReference type="InterPro" id="IPR011042">
    <property type="entry name" value="6-blade_b-propeller_TolB-like"/>
</dbReference>
<dbReference type="InterPro" id="IPR050585">
    <property type="entry name" value="Xaa-Pro_dipeptidyl-ppase/CocE"/>
</dbReference>